<feature type="compositionally biased region" description="Basic and acidic residues" evidence="1">
    <location>
        <begin position="52"/>
        <end position="63"/>
    </location>
</feature>
<evidence type="ECO:0000256" key="1">
    <source>
        <dbReference type="SAM" id="MobiDB-lite"/>
    </source>
</evidence>
<protein>
    <submittedName>
        <fullName evidence="2">Uncharacterized protein</fullName>
    </submittedName>
</protein>
<evidence type="ECO:0000313" key="3">
    <source>
        <dbReference type="Proteomes" id="UP000652761"/>
    </source>
</evidence>
<dbReference type="Proteomes" id="UP000652761">
    <property type="component" value="Unassembled WGS sequence"/>
</dbReference>
<keyword evidence="3" id="KW-1185">Reference proteome</keyword>
<feature type="compositionally biased region" description="Basic and acidic residues" evidence="1">
    <location>
        <begin position="392"/>
        <end position="401"/>
    </location>
</feature>
<name>A0A843UY34_COLES</name>
<proteinExistence type="predicted"/>
<dbReference type="AlphaFoldDB" id="A0A843UY34"/>
<reference evidence="2" key="1">
    <citation type="submission" date="2017-07" db="EMBL/GenBank/DDBJ databases">
        <title>Taro Niue Genome Assembly and Annotation.</title>
        <authorList>
            <person name="Atibalentja N."/>
            <person name="Keating K."/>
            <person name="Fields C.J."/>
        </authorList>
    </citation>
    <scope>NUCLEOTIDE SEQUENCE</scope>
    <source>
        <strain evidence="2">Niue_2</strain>
        <tissue evidence="2">Leaf</tissue>
    </source>
</reference>
<dbReference type="OrthoDB" id="437960at2759"/>
<feature type="compositionally biased region" description="Basic and acidic residues" evidence="1">
    <location>
        <begin position="238"/>
        <end position="254"/>
    </location>
</feature>
<feature type="region of interest" description="Disordered" evidence="1">
    <location>
        <begin position="220"/>
        <end position="320"/>
    </location>
</feature>
<feature type="compositionally biased region" description="Gly residues" evidence="1">
    <location>
        <begin position="293"/>
        <end position="302"/>
    </location>
</feature>
<organism evidence="2 3">
    <name type="scientific">Colocasia esculenta</name>
    <name type="common">Wild taro</name>
    <name type="synonym">Arum esculentum</name>
    <dbReference type="NCBI Taxonomy" id="4460"/>
    <lineage>
        <taxon>Eukaryota</taxon>
        <taxon>Viridiplantae</taxon>
        <taxon>Streptophyta</taxon>
        <taxon>Embryophyta</taxon>
        <taxon>Tracheophyta</taxon>
        <taxon>Spermatophyta</taxon>
        <taxon>Magnoliopsida</taxon>
        <taxon>Liliopsida</taxon>
        <taxon>Araceae</taxon>
        <taxon>Aroideae</taxon>
        <taxon>Colocasieae</taxon>
        <taxon>Colocasia</taxon>
    </lineage>
</organism>
<gene>
    <name evidence="2" type="ORF">Taro_019910</name>
</gene>
<evidence type="ECO:0000313" key="2">
    <source>
        <dbReference type="EMBL" id="MQL87367.1"/>
    </source>
</evidence>
<feature type="region of interest" description="Disordered" evidence="1">
    <location>
        <begin position="52"/>
        <end position="73"/>
    </location>
</feature>
<feature type="region of interest" description="Disordered" evidence="1">
    <location>
        <begin position="384"/>
        <end position="423"/>
    </location>
</feature>
<dbReference type="EMBL" id="NMUH01000973">
    <property type="protein sequence ID" value="MQL87367.1"/>
    <property type="molecule type" value="Genomic_DNA"/>
</dbReference>
<sequence>MNLHKQPKEKMEEEMSYLALAEFIQRASGSSDNVTPIYQEETFEKIHVHKREYERNRSQDHQKKQTTKNPKKIAECKTKSQNAFIPEMVEPMAVLHPPLEFPDISAPILAGVNTAPMALPVRPLSRIHVPCVEPVYAESVPEALPVLPPVPASPRPSLHAVAVVFVIDPVPFVPPTHVIVVHPAPRAPAPVELTLVHITVAVHLNPRPRGRALLRLGFHIGADGPENGRRRTAAAVPRMDERGREGNGREEVEQQRAIPAPAPAPAAPEDEVEGGEEEEQEAQAEAAEEVAEGGLGGGGGHMGQESEVVPMVRGGRRRRRRRCGRIAMEGVKCLGVGEGGVDGEALVGGGEGLRVGDGGGAPVVGAGVQIGTLYLDLEEHRCKHGPKTLPPADEKEQEQVQRESSNAPHAPTNPLLQMTATEPPTDGNERLVWLLFAAPFRCSTICVHCSGCEKFWPWNCGAGTGGVVALASGYGARGSSSYDSWR</sequence>
<comment type="caution">
    <text evidence="2">The sequence shown here is derived from an EMBL/GenBank/DDBJ whole genome shotgun (WGS) entry which is preliminary data.</text>
</comment>
<accession>A0A843UY34</accession>
<feature type="compositionally biased region" description="Acidic residues" evidence="1">
    <location>
        <begin position="268"/>
        <end position="291"/>
    </location>
</feature>